<keyword evidence="3" id="KW-1185">Reference proteome</keyword>
<feature type="compositionally biased region" description="Basic and acidic residues" evidence="1">
    <location>
        <begin position="39"/>
        <end position="51"/>
    </location>
</feature>
<feature type="region of interest" description="Disordered" evidence="1">
    <location>
        <begin position="39"/>
        <end position="99"/>
    </location>
</feature>
<dbReference type="EMBL" id="BSYO01000039">
    <property type="protein sequence ID" value="GMH31148.1"/>
    <property type="molecule type" value="Genomic_DNA"/>
</dbReference>
<sequence>MFPFHHFLITGPAANQSIDLPQIKLLFDLRRLSDLIRSVDRRNGAGGEEQRGGLGDAVPMDGSDCDNGGDAEFACGGYDNKGGKELDDGDGNNAGDDGI</sequence>
<reference evidence="2" key="1">
    <citation type="submission" date="2023-05" db="EMBL/GenBank/DDBJ databases">
        <title>Nepenthes gracilis genome sequencing.</title>
        <authorList>
            <person name="Fukushima K."/>
        </authorList>
    </citation>
    <scope>NUCLEOTIDE SEQUENCE</scope>
    <source>
        <strain evidence="2">SING2019-196</strain>
    </source>
</reference>
<proteinExistence type="predicted"/>
<evidence type="ECO:0000313" key="2">
    <source>
        <dbReference type="EMBL" id="GMH31148.1"/>
    </source>
</evidence>
<dbReference type="Proteomes" id="UP001279734">
    <property type="component" value="Unassembled WGS sequence"/>
</dbReference>
<evidence type="ECO:0000256" key="1">
    <source>
        <dbReference type="SAM" id="MobiDB-lite"/>
    </source>
</evidence>
<comment type="caution">
    <text evidence="2">The sequence shown here is derived from an EMBL/GenBank/DDBJ whole genome shotgun (WGS) entry which is preliminary data.</text>
</comment>
<protein>
    <submittedName>
        <fullName evidence="2">Uncharacterized protein</fullName>
    </submittedName>
</protein>
<dbReference type="AlphaFoldDB" id="A0AAD3TLH7"/>
<gene>
    <name evidence="2" type="ORF">Nepgr_032991</name>
</gene>
<evidence type="ECO:0000313" key="3">
    <source>
        <dbReference type="Proteomes" id="UP001279734"/>
    </source>
</evidence>
<organism evidence="2 3">
    <name type="scientific">Nepenthes gracilis</name>
    <name type="common">Slender pitcher plant</name>
    <dbReference type="NCBI Taxonomy" id="150966"/>
    <lineage>
        <taxon>Eukaryota</taxon>
        <taxon>Viridiplantae</taxon>
        <taxon>Streptophyta</taxon>
        <taxon>Embryophyta</taxon>
        <taxon>Tracheophyta</taxon>
        <taxon>Spermatophyta</taxon>
        <taxon>Magnoliopsida</taxon>
        <taxon>eudicotyledons</taxon>
        <taxon>Gunneridae</taxon>
        <taxon>Pentapetalae</taxon>
        <taxon>Caryophyllales</taxon>
        <taxon>Nepenthaceae</taxon>
        <taxon>Nepenthes</taxon>
    </lineage>
</organism>
<name>A0AAD3TLH7_NEPGR</name>
<accession>A0AAD3TLH7</accession>